<sequence>MHAAGKLKWHYGWVVVAITFATLVVSAGVRSMPGILMLPLADEFDWSRSAISSVMSVGIFLYGMMGPFAASLLQKYGIRRVTVISLSLLAASLVLTPLMQTLWQFQLLWGLLSGLATGMMANVLGVTVAGNWFTERRGLVVGILTASAASGQLIFLPLLAKIISEAGWRYAIYAAAAAVLLVLIIVAVGMRNHPYDIGAAPYGSDQVSRPEEFKGRIFLTPLLVLKDASRNSTFWLLSGTFFFCGVSTNGLISTHLIPACGDFGITEVVAAGLLAFMGIFDLIGTTLSGWLSDRFDSRKLLFWYYGLRGLSLIFLPHALSAGPATMMVFSVFYGLDWLATVPPTVKLSIQEFGKERGNMIFGWVVVAHQVGAAAAAYAAGAARDWFGTYSVPFVVAGFVCLFAALMSLRIARARKLAHS</sequence>
<keyword evidence="4 6" id="KW-1133">Transmembrane helix</keyword>
<dbReference type="RefSeq" id="WP_213485294.1">
    <property type="nucleotide sequence ID" value="NZ_CAJRAY010000077.1"/>
</dbReference>
<reference evidence="8 9" key="1">
    <citation type="submission" date="2021-04" db="EMBL/GenBank/DDBJ databases">
        <authorList>
            <person name="Rakotoarivonina H."/>
        </authorList>
    </citation>
    <scope>NUCLEOTIDE SEQUENCE [LARGE SCALE GENOMIC DNA]</scope>
    <source>
        <strain evidence="8 9">XE</strain>
    </source>
</reference>
<feature type="transmembrane region" description="Helical" evidence="6">
    <location>
        <begin position="109"/>
        <end position="132"/>
    </location>
</feature>
<feature type="transmembrane region" description="Helical" evidence="6">
    <location>
        <begin position="170"/>
        <end position="190"/>
    </location>
</feature>
<evidence type="ECO:0000256" key="1">
    <source>
        <dbReference type="ARBA" id="ARBA00004651"/>
    </source>
</evidence>
<accession>A0ABN7S4P1</accession>
<keyword evidence="5 6" id="KW-0472">Membrane</keyword>
<dbReference type="PROSITE" id="PS50850">
    <property type="entry name" value="MFS"/>
    <property type="match status" value="1"/>
</dbReference>
<feature type="transmembrane region" description="Helical" evidence="6">
    <location>
        <begin position="325"/>
        <end position="345"/>
    </location>
</feature>
<feature type="transmembrane region" description="Helical" evidence="6">
    <location>
        <begin position="139"/>
        <end position="164"/>
    </location>
</feature>
<keyword evidence="3 6" id="KW-0812">Transmembrane</keyword>
<proteinExistence type="predicted"/>
<feature type="transmembrane region" description="Helical" evidence="6">
    <location>
        <begin position="81"/>
        <end position="103"/>
    </location>
</feature>
<evidence type="ECO:0000256" key="5">
    <source>
        <dbReference type="ARBA" id="ARBA00023136"/>
    </source>
</evidence>
<comment type="subcellular location">
    <subcellularLocation>
        <location evidence="1">Cell membrane</location>
        <topology evidence="1">Multi-pass membrane protein</topology>
    </subcellularLocation>
</comment>
<feature type="transmembrane region" description="Helical" evidence="6">
    <location>
        <begin position="302"/>
        <end position="319"/>
    </location>
</feature>
<evidence type="ECO:0000313" key="8">
    <source>
        <dbReference type="EMBL" id="CAG5090797.1"/>
    </source>
</evidence>
<evidence type="ECO:0000259" key="7">
    <source>
        <dbReference type="PROSITE" id="PS50850"/>
    </source>
</evidence>
<evidence type="ECO:0000256" key="6">
    <source>
        <dbReference type="SAM" id="Phobius"/>
    </source>
</evidence>
<feature type="transmembrane region" description="Helical" evidence="6">
    <location>
        <begin position="234"/>
        <end position="257"/>
    </location>
</feature>
<dbReference type="CDD" id="cd17355">
    <property type="entry name" value="MFS_YcxA_like"/>
    <property type="match status" value="1"/>
</dbReference>
<feature type="transmembrane region" description="Helical" evidence="6">
    <location>
        <begin position="49"/>
        <end position="69"/>
    </location>
</feature>
<keyword evidence="9" id="KW-1185">Reference proteome</keyword>
<name>A0ABN7S4P1_THEXY</name>
<feature type="transmembrane region" description="Helical" evidence="6">
    <location>
        <begin position="269"/>
        <end position="290"/>
    </location>
</feature>
<dbReference type="EMBL" id="CAJRAY010000077">
    <property type="protein sequence ID" value="CAG5090797.1"/>
    <property type="molecule type" value="Genomic_DNA"/>
</dbReference>
<dbReference type="Proteomes" id="UP000681526">
    <property type="component" value="Unassembled WGS sequence"/>
</dbReference>
<gene>
    <name evidence="8" type="primary">txxe 2966</name>
    <name evidence="8" type="ORF">TXXE_14675</name>
</gene>
<protein>
    <submittedName>
        <fullName evidence="8">Major facilitator superfamily MFS_1</fullName>
    </submittedName>
</protein>
<dbReference type="PANTHER" id="PTHR11360:SF290">
    <property type="entry name" value="MONOCARBOXYLATE MFS PERMEASE"/>
    <property type="match status" value="1"/>
</dbReference>
<comment type="caution">
    <text evidence="8">The sequence shown here is derived from an EMBL/GenBank/DDBJ whole genome shotgun (WGS) entry which is preliminary data.</text>
</comment>
<dbReference type="InterPro" id="IPR050327">
    <property type="entry name" value="Proton-linked_MCT"/>
</dbReference>
<feature type="transmembrane region" description="Helical" evidence="6">
    <location>
        <begin position="391"/>
        <end position="411"/>
    </location>
</feature>
<feature type="transmembrane region" description="Helical" evidence="6">
    <location>
        <begin position="12"/>
        <end position="29"/>
    </location>
</feature>
<evidence type="ECO:0000256" key="4">
    <source>
        <dbReference type="ARBA" id="ARBA00022989"/>
    </source>
</evidence>
<dbReference type="InterPro" id="IPR036259">
    <property type="entry name" value="MFS_trans_sf"/>
</dbReference>
<keyword evidence="2" id="KW-0813">Transport</keyword>
<evidence type="ECO:0000256" key="2">
    <source>
        <dbReference type="ARBA" id="ARBA00022448"/>
    </source>
</evidence>
<dbReference type="InterPro" id="IPR011701">
    <property type="entry name" value="MFS"/>
</dbReference>
<dbReference type="InterPro" id="IPR020846">
    <property type="entry name" value="MFS_dom"/>
</dbReference>
<evidence type="ECO:0000256" key="3">
    <source>
        <dbReference type="ARBA" id="ARBA00022692"/>
    </source>
</evidence>
<feature type="transmembrane region" description="Helical" evidence="6">
    <location>
        <begin position="357"/>
        <end position="379"/>
    </location>
</feature>
<feature type="domain" description="Major facilitator superfamily (MFS) profile" evidence="7">
    <location>
        <begin position="14"/>
        <end position="415"/>
    </location>
</feature>
<dbReference type="Pfam" id="PF07690">
    <property type="entry name" value="MFS_1"/>
    <property type="match status" value="1"/>
</dbReference>
<dbReference type="PANTHER" id="PTHR11360">
    <property type="entry name" value="MONOCARBOXYLATE TRANSPORTER"/>
    <property type="match status" value="1"/>
</dbReference>
<organism evidence="8 9">
    <name type="scientific">Thermobacillus xylanilyticus</name>
    <dbReference type="NCBI Taxonomy" id="76633"/>
    <lineage>
        <taxon>Bacteria</taxon>
        <taxon>Bacillati</taxon>
        <taxon>Bacillota</taxon>
        <taxon>Bacilli</taxon>
        <taxon>Bacillales</taxon>
        <taxon>Paenibacillaceae</taxon>
        <taxon>Thermobacillus</taxon>
    </lineage>
</organism>
<dbReference type="Gene3D" id="1.20.1250.20">
    <property type="entry name" value="MFS general substrate transporter like domains"/>
    <property type="match status" value="2"/>
</dbReference>
<dbReference type="SUPFAM" id="SSF103473">
    <property type="entry name" value="MFS general substrate transporter"/>
    <property type="match status" value="1"/>
</dbReference>
<evidence type="ECO:0000313" key="9">
    <source>
        <dbReference type="Proteomes" id="UP000681526"/>
    </source>
</evidence>